<dbReference type="InterPro" id="IPR004046">
    <property type="entry name" value="GST_C"/>
</dbReference>
<comment type="caution">
    <text evidence="8">The sequence shown here is derived from an EMBL/GenBank/DDBJ whole genome shotgun (WGS) entry which is preliminary data.</text>
</comment>
<dbReference type="FunFam" id="1.20.1050.10:FF:000031">
    <property type="entry name" value="Glutathione S-Transferase"/>
    <property type="match status" value="1"/>
</dbReference>
<dbReference type="InterPro" id="IPR036282">
    <property type="entry name" value="Glutathione-S-Trfase_C_sf"/>
</dbReference>
<organism evidence="8 9">
    <name type="scientific">Bursaphelenchus okinawaensis</name>
    <dbReference type="NCBI Taxonomy" id="465554"/>
    <lineage>
        <taxon>Eukaryota</taxon>
        <taxon>Metazoa</taxon>
        <taxon>Ecdysozoa</taxon>
        <taxon>Nematoda</taxon>
        <taxon>Chromadorea</taxon>
        <taxon>Rhabditida</taxon>
        <taxon>Tylenchina</taxon>
        <taxon>Tylenchomorpha</taxon>
        <taxon>Aphelenchoidea</taxon>
        <taxon>Aphelenchoididae</taxon>
        <taxon>Bursaphelenchus</taxon>
    </lineage>
</organism>
<keyword evidence="9" id="KW-1185">Reference proteome</keyword>
<dbReference type="InterPro" id="IPR040079">
    <property type="entry name" value="Glutathione_S-Trfase"/>
</dbReference>
<dbReference type="SFLD" id="SFLDG01205">
    <property type="entry name" value="AMPS.1"/>
    <property type="match status" value="1"/>
</dbReference>
<evidence type="ECO:0000256" key="2">
    <source>
        <dbReference type="ARBA" id="ARBA00022679"/>
    </source>
</evidence>
<dbReference type="PROSITE" id="PS50404">
    <property type="entry name" value="GST_NTER"/>
    <property type="match status" value="1"/>
</dbReference>
<dbReference type="Pfam" id="PF14497">
    <property type="entry name" value="GST_C_3"/>
    <property type="match status" value="1"/>
</dbReference>
<proteinExistence type="inferred from homology"/>
<comment type="catalytic activity">
    <reaction evidence="4">
        <text>RX + glutathione = an S-substituted glutathione + a halide anion + H(+)</text>
        <dbReference type="Rhea" id="RHEA:16437"/>
        <dbReference type="ChEBI" id="CHEBI:15378"/>
        <dbReference type="ChEBI" id="CHEBI:16042"/>
        <dbReference type="ChEBI" id="CHEBI:17792"/>
        <dbReference type="ChEBI" id="CHEBI:57925"/>
        <dbReference type="ChEBI" id="CHEBI:90779"/>
        <dbReference type="EC" id="2.5.1.18"/>
    </reaction>
</comment>
<dbReference type="InterPro" id="IPR050213">
    <property type="entry name" value="GST_superfamily"/>
</dbReference>
<sequence>MFCCRRHDARMSKYRLQYFDVRGLGEGIRMIFQYEGVVFEDSRVTMDEWTEVKETARTGMLPQLTLDDRFQLAQSYAIGRFLGKQFGLHGKTEWEAALIDQYSGFLKDFMIQVNPYLFVLLGRTKGDKKKMRKTIFQPAMATFCPQIVTILNNAKSGYLLPSGITWVDFFYVEYFTSLRNLEGNSFKKYREIVLYQEKVHGLPTVADYVKIRPKSQV</sequence>
<dbReference type="Proteomes" id="UP000783686">
    <property type="component" value="Unassembled WGS sequence"/>
</dbReference>
<gene>
    <name evidence="8" type="ORF">BOKJ2_LOCUS5407</name>
</gene>
<dbReference type="CDD" id="cd03192">
    <property type="entry name" value="GST_C_Sigma_like"/>
    <property type="match status" value="1"/>
</dbReference>
<evidence type="ECO:0000313" key="9">
    <source>
        <dbReference type="Proteomes" id="UP000614601"/>
    </source>
</evidence>
<dbReference type="InterPro" id="IPR010987">
    <property type="entry name" value="Glutathione-S-Trfase_C-like"/>
</dbReference>
<dbReference type="CDD" id="cd03039">
    <property type="entry name" value="GST_N_Sigma_like"/>
    <property type="match status" value="1"/>
</dbReference>
<dbReference type="SFLD" id="SFLDG00363">
    <property type="entry name" value="AMPS_(cytGST):_Alpha-__Mu-__Pi"/>
    <property type="match status" value="1"/>
</dbReference>
<dbReference type="OrthoDB" id="414243at2759"/>
<dbReference type="SUPFAM" id="SSF47616">
    <property type="entry name" value="GST C-terminal domain-like"/>
    <property type="match status" value="1"/>
</dbReference>
<dbReference type="SFLD" id="SFLDS00019">
    <property type="entry name" value="Glutathione_Transferase_(cytos"/>
    <property type="match status" value="1"/>
</dbReference>
<name>A0A811KEZ1_9BILA</name>
<feature type="domain" description="GST C-terminal" evidence="7">
    <location>
        <begin position="92"/>
        <end position="217"/>
    </location>
</feature>
<evidence type="ECO:0000256" key="1">
    <source>
        <dbReference type="ARBA" id="ARBA00012452"/>
    </source>
</evidence>
<dbReference type="GO" id="GO:0005737">
    <property type="term" value="C:cytoplasm"/>
    <property type="evidence" value="ECO:0007669"/>
    <property type="project" value="UniProtKB-ARBA"/>
</dbReference>
<dbReference type="GO" id="GO:0006749">
    <property type="term" value="P:glutathione metabolic process"/>
    <property type="evidence" value="ECO:0007669"/>
    <property type="project" value="TreeGrafter"/>
</dbReference>
<dbReference type="InterPro" id="IPR004045">
    <property type="entry name" value="Glutathione_S-Trfase_N"/>
</dbReference>
<dbReference type="Proteomes" id="UP000614601">
    <property type="component" value="Unassembled WGS sequence"/>
</dbReference>
<evidence type="ECO:0000313" key="8">
    <source>
        <dbReference type="EMBL" id="CAD5214067.1"/>
    </source>
</evidence>
<evidence type="ECO:0000259" key="7">
    <source>
        <dbReference type="PROSITE" id="PS50405"/>
    </source>
</evidence>
<dbReference type="InterPro" id="IPR036249">
    <property type="entry name" value="Thioredoxin-like_sf"/>
</dbReference>
<dbReference type="EC" id="2.5.1.18" evidence="1"/>
<evidence type="ECO:0000256" key="4">
    <source>
        <dbReference type="ARBA" id="ARBA00047960"/>
    </source>
</evidence>
<reference evidence="8" key="1">
    <citation type="submission" date="2020-09" db="EMBL/GenBank/DDBJ databases">
        <authorList>
            <person name="Kikuchi T."/>
        </authorList>
    </citation>
    <scope>NUCLEOTIDE SEQUENCE</scope>
    <source>
        <strain evidence="8">SH1</strain>
    </source>
</reference>
<accession>A0A811KEZ1</accession>
<evidence type="ECO:0000259" key="6">
    <source>
        <dbReference type="PROSITE" id="PS50404"/>
    </source>
</evidence>
<dbReference type="PANTHER" id="PTHR11571:SF260">
    <property type="entry name" value="GLUTATHIONE S-TRANSFERASE"/>
    <property type="match status" value="1"/>
</dbReference>
<protein>
    <recommendedName>
        <fullName evidence="1">glutathione transferase</fullName>
        <ecNumber evidence="1">2.5.1.18</ecNumber>
    </recommendedName>
    <alternativeName>
        <fullName evidence="5">GST class-sigma</fullName>
    </alternativeName>
</protein>
<feature type="domain" description="GST N-terminal" evidence="6">
    <location>
        <begin position="12"/>
        <end position="90"/>
    </location>
</feature>
<dbReference type="SUPFAM" id="SSF52833">
    <property type="entry name" value="Thioredoxin-like"/>
    <property type="match status" value="1"/>
</dbReference>
<evidence type="ECO:0000256" key="5">
    <source>
        <dbReference type="ARBA" id="ARBA00078118"/>
    </source>
</evidence>
<dbReference type="EMBL" id="CAJFDH010000003">
    <property type="protein sequence ID" value="CAD5214067.1"/>
    <property type="molecule type" value="Genomic_DNA"/>
</dbReference>
<comment type="similarity">
    <text evidence="3">Belongs to the GST superfamily. Sigma family.</text>
</comment>
<dbReference type="Gene3D" id="3.40.30.10">
    <property type="entry name" value="Glutaredoxin"/>
    <property type="match status" value="1"/>
</dbReference>
<dbReference type="EMBL" id="CAJFCW020000003">
    <property type="protein sequence ID" value="CAG9102017.1"/>
    <property type="molecule type" value="Genomic_DNA"/>
</dbReference>
<dbReference type="PROSITE" id="PS50405">
    <property type="entry name" value="GST_CTER"/>
    <property type="match status" value="1"/>
</dbReference>
<dbReference type="PANTHER" id="PTHR11571">
    <property type="entry name" value="GLUTATHIONE S-TRANSFERASE"/>
    <property type="match status" value="1"/>
</dbReference>
<dbReference type="AlphaFoldDB" id="A0A811KEZ1"/>
<keyword evidence="2" id="KW-0808">Transferase</keyword>
<dbReference type="GO" id="GO:0004364">
    <property type="term" value="F:glutathione transferase activity"/>
    <property type="evidence" value="ECO:0007669"/>
    <property type="project" value="UniProtKB-EC"/>
</dbReference>
<dbReference type="Gene3D" id="1.20.1050.10">
    <property type="match status" value="1"/>
</dbReference>
<evidence type="ECO:0000256" key="3">
    <source>
        <dbReference type="ARBA" id="ARBA00038317"/>
    </source>
</evidence>